<dbReference type="EnsemblPlants" id="AET4Gv20478200.1">
    <property type="protein sequence ID" value="AET4Gv20478200.1"/>
    <property type="gene ID" value="AET4Gv20478200"/>
</dbReference>
<evidence type="ECO:0008006" key="3">
    <source>
        <dbReference type="Google" id="ProtNLM"/>
    </source>
</evidence>
<accession>A0A453I801</accession>
<dbReference type="InterPro" id="IPR036691">
    <property type="entry name" value="Endo/exonu/phosph_ase_sf"/>
</dbReference>
<proteinExistence type="predicted"/>
<keyword evidence="2" id="KW-1185">Reference proteome</keyword>
<dbReference type="AlphaFoldDB" id="A0A453I801"/>
<reference evidence="2" key="1">
    <citation type="journal article" date="2014" name="Science">
        <title>Ancient hybridizations among the ancestral genomes of bread wheat.</title>
        <authorList>
            <consortium name="International Wheat Genome Sequencing Consortium,"/>
            <person name="Marcussen T."/>
            <person name="Sandve S.R."/>
            <person name="Heier L."/>
            <person name="Spannagl M."/>
            <person name="Pfeifer M."/>
            <person name="Jakobsen K.S."/>
            <person name="Wulff B.B."/>
            <person name="Steuernagel B."/>
            <person name="Mayer K.F."/>
            <person name="Olsen O.A."/>
        </authorList>
    </citation>
    <scope>NUCLEOTIDE SEQUENCE [LARGE SCALE GENOMIC DNA]</scope>
    <source>
        <strain evidence="2">cv. AL8/78</strain>
    </source>
</reference>
<dbReference type="Gene3D" id="3.60.10.10">
    <property type="entry name" value="Endonuclease/exonuclease/phosphatase"/>
    <property type="match status" value="1"/>
</dbReference>
<dbReference type="STRING" id="200361.A0A453I801"/>
<dbReference type="Proteomes" id="UP000015105">
    <property type="component" value="Chromosome 4D"/>
</dbReference>
<reference evidence="1" key="4">
    <citation type="submission" date="2019-03" db="UniProtKB">
        <authorList>
            <consortium name="EnsemblPlants"/>
        </authorList>
    </citation>
    <scope>IDENTIFICATION</scope>
</reference>
<dbReference type="Gramene" id="AET4Gv20478200.1">
    <property type="protein sequence ID" value="AET4Gv20478200.1"/>
    <property type="gene ID" value="AET4Gv20478200"/>
</dbReference>
<protein>
    <recommendedName>
        <fullName evidence="3">Endonuclease/exonuclease/phosphatase domain-containing protein</fullName>
    </recommendedName>
</protein>
<organism evidence="1 2">
    <name type="scientific">Aegilops tauschii subsp. strangulata</name>
    <name type="common">Goatgrass</name>
    <dbReference type="NCBI Taxonomy" id="200361"/>
    <lineage>
        <taxon>Eukaryota</taxon>
        <taxon>Viridiplantae</taxon>
        <taxon>Streptophyta</taxon>
        <taxon>Embryophyta</taxon>
        <taxon>Tracheophyta</taxon>
        <taxon>Spermatophyta</taxon>
        <taxon>Magnoliopsida</taxon>
        <taxon>Liliopsida</taxon>
        <taxon>Poales</taxon>
        <taxon>Poaceae</taxon>
        <taxon>BOP clade</taxon>
        <taxon>Pooideae</taxon>
        <taxon>Triticodae</taxon>
        <taxon>Triticeae</taxon>
        <taxon>Triticinae</taxon>
        <taxon>Aegilops</taxon>
    </lineage>
</organism>
<reference evidence="2" key="2">
    <citation type="journal article" date="2017" name="Nat. Plants">
        <title>The Aegilops tauschii genome reveals multiple impacts of transposons.</title>
        <authorList>
            <person name="Zhao G."/>
            <person name="Zou C."/>
            <person name="Li K."/>
            <person name="Wang K."/>
            <person name="Li T."/>
            <person name="Gao L."/>
            <person name="Zhang X."/>
            <person name="Wang H."/>
            <person name="Yang Z."/>
            <person name="Liu X."/>
            <person name="Jiang W."/>
            <person name="Mao L."/>
            <person name="Kong X."/>
            <person name="Jiao Y."/>
            <person name="Jia J."/>
        </authorList>
    </citation>
    <scope>NUCLEOTIDE SEQUENCE [LARGE SCALE GENOMIC DNA]</scope>
    <source>
        <strain evidence="2">cv. AL8/78</strain>
    </source>
</reference>
<reference evidence="1" key="3">
    <citation type="journal article" date="2017" name="Nature">
        <title>Genome sequence of the progenitor of the wheat D genome Aegilops tauschii.</title>
        <authorList>
            <person name="Luo M.C."/>
            <person name="Gu Y.Q."/>
            <person name="Puiu D."/>
            <person name="Wang H."/>
            <person name="Twardziok S.O."/>
            <person name="Deal K.R."/>
            <person name="Huo N."/>
            <person name="Zhu T."/>
            <person name="Wang L."/>
            <person name="Wang Y."/>
            <person name="McGuire P.E."/>
            <person name="Liu S."/>
            <person name="Long H."/>
            <person name="Ramasamy R.K."/>
            <person name="Rodriguez J.C."/>
            <person name="Van S.L."/>
            <person name="Yuan L."/>
            <person name="Wang Z."/>
            <person name="Xia Z."/>
            <person name="Xiao L."/>
            <person name="Anderson O.D."/>
            <person name="Ouyang S."/>
            <person name="Liang Y."/>
            <person name="Zimin A.V."/>
            <person name="Pertea G."/>
            <person name="Qi P."/>
            <person name="Bennetzen J.L."/>
            <person name="Dai X."/>
            <person name="Dawson M.W."/>
            <person name="Muller H.G."/>
            <person name="Kugler K."/>
            <person name="Rivarola-Duarte L."/>
            <person name="Spannagl M."/>
            <person name="Mayer K.F.X."/>
            <person name="Lu F.H."/>
            <person name="Bevan M.W."/>
            <person name="Leroy P."/>
            <person name="Li P."/>
            <person name="You F.M."/>
            <person name="Sun Q."/>
            <person name="Liu Z."/>
            <person name="Lyons E."/>
            <person name="Wicker T."/>
            <person name="Salzberg S.L."/>
            <person name="Devos K.M."/>
            <person name="Dvorak J."/>
        </authorList>
    </citation>
    <scope>NUCLEOTIDE SEQUENCE [LARGE SCALE GENOMIC DNA]</scope>
    <source>
        <strain evidence="1">cv. AL8/78</strain>
    </source>
</reference>
<sequence length="86" mass="10055">THALTGQVHNLDGSLWWISVVYAPQGDDQKLEFLQELRFRRAACPGPWMLLGDFNMILRASEKNNTNINRRTMNYFRAFVDDLELK</sequence>
<dbReference type="SUPFAM" id="SSF56219">
    <property type="entry name" value="DNase I-like"/>
    <property type="match status" value="1"/>
</dbReference>
<name>A0A453I801_AEGTS</name>
<evidence type="ECO:0000313" key="1">
    <source>
        <dbReference type="EnsemblPlants" id="AET4Gv20478200.1"/>
    </source>
</evidence>
<reference evidence="1" key="5">
    <citation type="journal article" date="2021" name="G3 (Bethesda)">
        <title>Aegilops tauschii genome assembly Aet v5.0 features greater sequence contiguity and improved annotation.</title>
        <authorList>
            <person name="Wang L."/>
            <person name="Zhu T."/>
            <person name="Rodriguez J.C."/>
            <person name="Deal K.R."/>
            <person name="Dubcovsky J."/>
            <person name="McGuire P.E."/>
            <person name="Lux T."/>
            <person name="Spannagl M."/>
            <person name="Mayer K.F.X."/>
            <person name="Baldrich P."/>
            <person name="Meyers B.C."/>
            <person name="Huo N."/>
            <person name="Gu Y.Q."/>
            <person name="Zhou H."/>
            <person name="Devos K.M."/>
            <person name="Bennetzen J.L."/>
            <person name="Unver T."/>
            <person name="Budak H."/>
            <person name="Gulick P.J."/>
            <person name="Galiba G."/>
            <person name="Kalapos B."/>
            <person name="Nelson D.R."/>
            <person name="Li P."/>
            <person name="You F.M."/>
            <person name="Luo M.C."/>
            <person name="Dvorak J."/>
        </authorList>
    </citation>
    <scope>NUCLEOTIDE SEQUENCE [LARGE SCALE GENOMIC DNA]</scope>
    <source>
        <strain evidence="1">cv. AL8/78</strain>
    </source>
</reference>
<evidence type="ECO:0000313" key="2">
    <source>
        <dbReference type="Proteomes" id="UP000015105"/>
    </source>
</evidence>